<keyword evidence="3" id="KW-1133">Transmembrane helix</keyword>
<organism evidence="5 6">
    <name type="scientific">Eiseniibacteriota bacterium</name>
    <dbReference type="NCBI Taxonomy" id="2212470"/>
    <lineage>
        <taxon>Bacteria</taxon>
        <taxon>Candidatus Eiseniibacteriota</taxon>
    </lineage>
</organism>
<evidence type="ECO:0000256" key="4">
    <source>
        <dbReference type="ARBA" id="ARBA00023136"/>
    </source>
</evidence>
<dbReference type="Proteomes" id="UP000696931">
    <property type="component" value="Unassembled WGS sequence"/>
</dbReference>
<dbReference type="InterPro" id="IPR011990">
    <property type="entry name" value="TPR-like_helical_dom_sf"/>
</dbReference>
<dbReference type="EMBL" id="JACRIW010000090">
    <property type="protein sequence ID" value="MBI5170364.1"/>
    <property type="molecule type" value="Genomic_DNA"/>
</dbReference>
<dbReference type="GO" id="GO:0016020">
    <property type="term" value="C:membrane"/>
    <property type="evidence" value="ECO:0007669"/>
    <property type="project" value="UniProtKB-SubCell"/>
</dbReference>
<evidence type="ECO:0000313" key="6">
    <source>
        <dbReference type="Proteomes" id="UP000696931"/>
    </source>
</evidence>
<gene>
    <name evidence="5" type="ORF">HZA61_12820</name>
</gene>
<evidence type="ECO:0000313" key="5">
    <source>
        <dbReference type="EMBL" id="MBI5170364.1"/>
    </source>
</evidence>
<sequence length="645" mass="72010">MSADVTQQQIDQLLRLEVGDDVWQVRVLRLADWLELRPEDRERSLQFIARSSETGRLGLSALSDAALTPAGGAFEALLSLARSIPGARRPVCVEAEDEALFAALGPALDECGIACRLEPHLSDLDEPVDEMREELTGRFVNDPLYRTISSERLRSFADAVALFHERRPWSWLGPLDIVQVESPTAKDLPAWFTVNGGAGEHFGLAMLFDRRTLERLFEAEGMTDEQMDRLHFWSVGSDEPRALSIADARRWREESLPVVTDGEIPFAAEQRPGADFAALTEKQLAYAEAVLRAVSLSTEDEVDAGRWERAVEAAGEPVLVRLAMPVLLEHDASPRGIGGVAPRGSALRTEVIMRDIAALMAEQHFESPEEAQAFIQKELIGKRVEHRAPSTPAEIAQDLAYEAYEYEDRRRIRLARRALEAWPDCADAYLILAEDAGEPERAFEFFTKAVEAGERAIGKRHFEKYRGHFWGVLETRPYMRARLALADFLEAEGRLEEAVGHYHEMLELCPGDNLGVRHRILPLLLEAKQFSRAREVYTEFEDDIGAGTRWAHALLEFAEHGDSEAARAALAAAKRANPGVLKYLTGTSELPDLLPDSWVAGRDSEAQVVSDRLIDAFDGVAGAVEWLKQERKQAKKAGKAKRRKH</sequence>
<keyword evidence="4" id="KW-0472">Membrane</keyword>
<evidence type="ECO:0000256" key="3">
    <source>
        <dbReference type="ARBA" id="ARBA00022989"/>
    </source>
</evidence>
<dbReference type="InterPro" id="IPR007311">
    <property type="entry name" value="ST7"/>
</dbReference>
<name>A0A933SI71_UNCEI</name>
<evidence type="ECO:0000256" key="1">
    <source>
        <dbReference type="ARBA" id="ARBA00004141"/>
    </source>
</evidence>
<evidence type="ECO:0000256" key="2">
    <source>
        <dbReference type="ARBA" id="ARBA00022692"/>
    </source>
</evidence>
<protein>
    <submittedName>
        <fullName evidence="5">Tetratricopeptide repeat protein</fullName>
    </submittedName>
</protein>
<proteinExistence type="predicted"/>
<comment type="caution">
    <text evidence="5">The sequence shown here is derived from an EMBL/GenBank/DDBJ whole genome shotgun (WGS) entry which is preliminary data.</text>
</comment>
<comment type="subcellular location">
    <subcellularLocation>
        <location evidence="1">Membrane</location>
        <topology evidence="1">Multi-pass membrane protein</topology>
    </subcellularLocation>
</comment>
<dbReference type="SUPFAM" id="SSF48452">
    <property type="entry name" value="TPR-like"/>
    <property type="match status" value="1"/>
</dbReference>
<dbReference type="Pfam" id="PF04184">
    <property type="entry name" value="ST7"/>
    <property type="match status" value="1"/>
</dbReference>
<accession>A0A933SI71</accession>
<reference evidence="5" key="1">
    <citation type="submission" date="2020-07" db="EMBL/GenBank/DDBJ databases">
        <title>Huge and variable diversity of episymbiotic CPR bacteria and DPANN archaea in groundwater ecosystems.</title>
        <authorList>
            <person name="He C.Y."/>
            <person name="Keren R."/>
            <person name="Whittaker M."/>
            <person name="Farag I.F."/>
            <person name="Doudna J."/>
            <person name="Cate J.H.D."/>
            <person name="Banfield J.F."/>
        </authorList>
    </citation>
    <scope>NUCLEOTIDE SEQUENCE</scope>
    <source>
        <strain evidence="5">NC_groundwater_1813_Pr3_B-0.1um_71_17</strain>
    </source>
</reference>
<dbReference type="AlphaFoldDB" id="A0A933SI71"/>
<dbReference type="Gene3D" id="1.25.40.10">
    <property type="entry name" value="Tetratricopeptide repeat domain"/>
    <property type="match status" value="1"/>
</dbReference>
<keyword evidence="2" id="KW-0812">Transmembrane</keyword>